<accession>A0A914WDY9</accession>
<dbReference type="Proteomes" id="UP000887566">
    <property type="component" value="Unplaced"/>
</dbReference>
<proteinExistence type="predicted"/>
<keyword evidence="1" id="KW-1185">Reference proteome</keyword>
<dbReference type="AlphaFoldDB" id="A0A914WDY9"/>
<name>A0A914WDY9_9BILA</name>
<sequence>MLSSNLEQLNDVCSDSWRHKQSPRSTVASFACKDRHDSLDACCYLIHHGPTHGWRVWMGREDVRQKQMDALAEAEQPSSQSIGGRHLVFRIIAAQRRRRAWPCLCRTMDRRAKADRRFG</sequence>
<dbReference type="WBParaSite" id="PSAMB.scaffold3645size17455.g22194.t1">
    <property type="protein sequence ID" value="PSAMB.scaffold3645size17455.g22194.t1"/>
    <property type="gene ID" value="PSAMB.scaffold3645size17455.g22194"/>
</dbReference>
<evidence type="ECO:0000313" key="1">
    <source>
        <dbReference type="Proteomes" id="UP000887566"/>
    </source>
</evidence>
<evidence type="ECO:0000313" key="2">
    <source>
        <dbReference type="WBParaSite" id="PSAMB.scaffold3645size17455.g22194.t1"/>
    </source>
</evidence>
<protein>
    <submittedName>
        <fullName evidence="2">Uncharacterized protein</fullName>
    </submittedName>
</protein>
<organism evidence="1 2">
    <name type="scientific">Plectus sambesii</name>
    <dbReference type="NCBI Taxonomy" id="2011161"/>
    <lineage>
        <taxon>Eukaryota</taxon>
        <taxon>Metazoa</taxon>
        <taxon>Ecdysozoa</taxon>
        <taxon>Nematoda</taxon>
        <taxon>Chromadorea</taxon>
        <taxon>Plectida</taxon>
        <taxon>Plectina</taxon>
        <taxon>Plectoidea</taxon>
        <taxon>Plectidae</taxon>
        <taxon>Plectus</taxon>
    </lineage>
</organism>
<reference evidence="2" key="1">
    <citation type="submission" date="2022-11" db="UniProtKB">
        <authorList>
            <consortium name="WormBaseParasite"/>
        </authorList>
    </citation>
    <scope>IDENTIFICATION</scope>
</reference>